<dbReference type="Proteomes" id="UP000007174">
    <property type="component" value="Unassembled WGS sequence"/>
</dbReference>
<evidence type="ECO:0000313" key="3">
    <source>
        <dbReference type="EMBL" id="OBR06054.1"/>
    </source>
</evidence>
<dbReference type="STRING" id="759273.H1VSF1"/>
<dbReference type="EMBL" id="CACQ02005898">
    <property type="protein sequence ID" value="CCF43159.1"/>
    <property type="molecule type" value="Genomic_DNA"/>
</dbReference>
<organism evidence="2 4">
    <name type="scientific">Colletotrichum higginsianum (strain IMI 349063)</name>
    <name type="common">Crucifer anthracnose fungus</name>
    <dbReference type="NCBI Taxonomy" id="759273"/>
    <lineage>
        <taxon>Eukaryota</taxon>
        <taxon>Fungi</taxon>
        <taxon>Dikarya</taxon>
        <taxon>Ascomycota</taxon>
        <taxon>Pezizomycotina</taxon>
        <taxon>Sordariomycetes</taxon>
        <taxon>Hypocreomycetidae</taxon>
        <taxon>Glomerellales</taxon>
        <taxon>Glomerellaceae</taxon>
        <taxon>Colletotrichum</taxon>
        <taxon>Colletotrichum destructivum species complex</taxon>
    </lineage>
</organism>
<dbReference type="EMBL" id="LTAN01000007">
    <property type="protein sequence ID" value="OBR06054.1"/>
    <property type="molecule type" value="Genomic_DNA"/>
</dbReference>
<keyword evidence="5" id="KW-1185">Reference proteome</keyword>
<dbReference type="KEGG" id="chig:CH63R_10174"/>
<feature type="region of interest" description="Disordered" evidence="1">
    <location>
        <begin position="172"/>
        <end position="202"/>
    </location>
</feature>
<evidence type="ECO:0000313" key="5">
    <source>
        <dbReference type="Proteomes" id="UP000092177"/>
    </source>
</evidence>
<name>H1VSF1_COLHI</name>
<evidence type="ECO:0000313" key="4">
    <source>
        <dbReference type="Proteomes" id="UP000007174"/>
    </source>
</evidence>
<feature type="compositionally biased region" description="Low complexity" evidence="1">
    <location>
        <begin position="29"/>
        <end position="45"/>
    </location>
</feature>
<feature type="region of interest" description="Disordered" evidence="1">
    <location>
        <begin position="358"/>
        <end position="384"/>
    </location>
</feature>
<protein>
    <submittedName>
        <fullName evidence="3">Rna-binding protein cabeza-like protein</fullName>
    </submittedName>
</protein>
<dbReference type="HOGENOM" id="CLU_719636_0_0_1"/>
<dbReference type="GeneID" id="28869255"/>
<dbReference type="AlphaFoldDB" id="H1VSF1"/>
<dbReference type="eggNOG" id="ENOG502T15E">
    <property type="taxonomic scope" value="Eukaryota"/>
</dbReference>
<sequence length="384" mass="42640">MAPQQKNAKKASKESKPRAPQAGIQKSRSTQNKKPTTKKTSTQPTVPAMDPITSRDKEEEGESSWTWTEVPPTKKQTAMNGRQRGRNLVQWNRPGTARTILLNLMYEASIKGIKLPMDAVAHRTHCGASGQSLIQWLARERKNMLKQGRMCPPVAGNNYDPTIRGIVLETAPGGLKTERQEPEDENEDEVEGEGNEAHRSSGAGLQIKQEMNQGAMEQQDVPFYPHNYSMAAQQIESQHPQQMLQAPQIYQAPWVPAPPGTVNPMDLQIDSNSPIFADESQRNKSVAHRWLTEKGHILPLISRTPSGDVQVQPNDLQCSGQNQQASFGPMSYGNMIPNNQFSYNYNYEGMGMNETGRASGSHINLARNDPPLDGPTFSTSNERE</sequence>
<reference evidence="2" key="1">
    <citation type="submission" date="2011-12" db="EMBL/GenBank/DDBJ databases">
        <title>The genome sequence of Colletotrichum higginsianum IMI 34906.</title>
        <authorList>
            <person name="Ma L.-J."/>
            <person name="O'Connell R."/>
            <person name="van Themaat E.V.L."/>
            <person name="Stueber K."/>
            <person name="Young S.K."/>
            <person name="Zeng Q."/>
            <person name="Gargeya S."/>
            <person name="Fitzgerald M."/>
            <person name="Haas B."/>
            <person name="Abouelleil A."/>
            <person name="Alvarado L."/>
            <person name="Arachchi H.M."/>
            <person name="Berlin A."/>
            <person name="Chapman S.B."/>
            <person name="Gearin G."/>
            <person name="Goldberg J."/>
            <person name="Griggs A."/>
            <person name="Gujja S."/>
            <person name="Hansen M."/>
            <person name="Heiman D."/>
            <person name="Howarth C."/>
            <person name="Larimer J."/>
            <person name="Lui A."/>
            <person name="MacDonald P.J.P."/>
            <person name="McCowen C."/>
            <person name="Montmayeur A."/>
            <person name="Murphy C."/>
            <person name="Neiman D."/>
            <person name="Pearson M."/>
            <person name="Priest M."/>
            <person name="Roberts A."/>
            <person name="Saif S."/>
            <person name="Shea T."/>
            <person name="Sisk P."/>
            <person name="Stolte C."/>
            <person name="Sykes S."/>
            <person name="Wortman J."/>
            <person name="Nusbaum C."/>
            <person name="Birren B."/>
        </authorList>
    </citation>
    <scope>NUCLEOTIDE SEQUENCE</scope>
    <source>
        <strain evidence="2">IMI 349063</strain>
    </source>
</reference>
<feature type="compositionally biased region" description="Acidic residues" evidence="1">
    <location>
        <begin position="181"/>
        <end position="194"/>
    </location>
</feature>
<reference evidence="4" key="2">
    <citation type="journal article" date="2012" name="Nat. Genet.">
        <title>Lifestyle transitions in plant pathogenic Colletotrichum fungi deciphered by genome and transcriptome analyses.</title>
        <authorList>
            <person name="O'Connell R.J."/>
            <person name="Thon M.R."/>
            <person name="Hacquard S."/>
            <person name="Amyotte S.G."/>
            <person name="Kleemann J."/>
            <person name="Torres M.F."/>
            <person name="Damm U."/>
            <person name="Buiate E.A."/>
            <person name="Epstein L."/>
            <person name="Alkan N."/>
            <person name="Altmueller J."/>
            <person name="Alvarado-Balderrama L."/>
            <person name="Bauser C.A."/>
            <person name="Becker C."/>
            <person name="Birren B.W."/>
            <person name="Chen Z."/>
            <person name="Choi J."/>
            <person name="Crouch J.A."/>
            <person name="Duvick J.P."/>
            <person name="Farman M.A."/>
            <person name="Gan P."/>
            <person name="Heiman D."/>
            <person name="Henrissat B."/>
            <person name="Howard R.J."/>
            <person name="Kabbage M."/>
            <person name="Koch C."/>
            <person name="Kracher B."/>
            <person name="Kubo Y."/>
            <person name="Law A.D."/>
            <person name="Lebrun M.-H."/>
            <person name="Lee Y.-H."/>
            <person name="Miyara I."/>
            <person name="Moore N."/>
            <person name="Neumann U."/>
            <person name="Nordstroem K."/>
            <person name="Panaccione D.G."/>
            <person name="Panstruga R."/>
            <person name="Place M."/>
            <person name="Proctor R.H."/>
            <person name="Prusky D."/>
            <person name="Rech G."/>
            <person name="Reinhardt R."/>
            <person name="Rollins J.A."/>
            <person name="Rounsley S."/>
            <person name="Schardl C.L."/>
            <person name="Schwartz D.C."/>
            <person name="Shenoy N."/>
            <person name="Shirasu K."/>
            <person name="Sikhakolli U.R."/>
            <person name="Stueber K."/>
            <person name="Sukno S.A."/>
            <person name="Sweigard J.A."/>
            <person name="Takano Y."/>
            <person name="Takahara H."/>
            <person name="Trail F."/>
            <person name="van der Does H.C."/>
            <person name="Voll L.M."/>
            <person name="Will I."/>
            <person name="Young S."/>
            <person name="Zeng Q."/>
            <person name="Zhang J."/>
            <person name="Zhou S."/>
            <person name="Dickman M.B."/>
            <person name="Schulze-Lefert P."/>
            <person name="Ver Loren van Themaat E."/>
            <person name="Ma L.-J."/>
            <person name="Vaillancourt L.J."/>
        </authorList>
    </citation>
    <scope>NUCLEOTIDE SEQUENCE [LARGE SCALE GENOMIC DNA]</scope>
    <source>
        <strain evidence="4">IMI 349063</strain>
    </source>
</reference>
<proteinExistence type="predicted"/>
<dbReference type="RefSeq" id="XP_018154572.1">
    <property type="nucleotide sequence ID" value="XM_018305148.1"/>
</dbReference>
<evidence type="ECO:0000256" key="1">
    <source>
        <dbReference type="SAM" id="MobiDB-lite"/>
    </source>
</evidence>
<evidence type="ECO:0000313" key="2">
    <source>
        <dbReference type="EMBL" id="CCF43159.1"/>
    </source>
</evidence>
<dbReference type="VEuPathDB" id="FungiDB:CH63R_10174"/>
<feature type="region of interest" description="Disordered" evidence="1">
    <location>
        <begin position="1"/>
        <end position="89"/>
    </location>
</feature>
<dbReference type="Proteomes" id="UP000092177">
    <property type="component" value="Unassembled WGS sequence"/>
</dbReference>
<dbReference type="OrthoDB" id="4843203at2759"/>
<accession>H1VSF1</accession>
<gene>
    <name evidence="2" type="ORF">CH063_12944</name>
    <name evidence="3" type="ORF">CH63R_10174</name>
</gene>
<reference evidence="5" key="4">
    <citation type="journal article" date="2017" name="BMC Genomics">
        <title>Gapless genome assembly of Colletotrichum higginsianum reveals chromosome structure and association of transposable elements with secondary metabolite gene clusters.</title>
        <authorList>
            <person name="Dallery J.-F."/>
            <person name="Lapalu N."/>
            <person name="Zampounis A."/>
            <person name="Pigne S."/>
            <person name="Luyten I."/>
            <person name="Amselem J."/>
            <person name="Wittenberg A.H.J."/>
            <person name="Zhou S."/>
            <person name="de Queiroz M.V."/>
            <person name="Robin G.P."/>
            <person name="Auger A."/>
            <person name="Hainaut M."/>
            <person name="Henrissat B."/>
            <person name="Kim K.-T."/>
            <person name="Lee Y.-H."/>
            <person name="Lespinet O."/>
            <person name="Schwartz D.C."/>
            <person name="Thon M.R."/>
            <person name="O'Connell R.J."/>
        </authorList>
    </citation>
    <scope>NUCLEOTIDE SEQUENCE [LARGE SCALE GENOMIC DNA]</scope>
    <source>
        <strain evidence="5">IMI 349063</strain>
    </source>
</reference>
<reference evidence="3" key="3">
    <citation type="submission" date="2016-02" db="EMBL/GenBank/DDBJ databases">
        <title>Resequencing and annotation of the Colletotrichum higginsianum genome.</title>
        <authorList>
            <person name="O'Connell R."/>
            <person name="Zambounis A."/>
            <person name="Thon M."/>
            <person name="Dallery J.-F."/>
        </authorList>
    </citation>
    <scope>NUCLEOTIDE SEQUENCE [LARGE SCALE GENOMIC DNA]</scope>
    <source>
        <strain evidence="3">IMI 349063</strain>
    </source>
</reference>